<organism evidence="1 2">
    <name type="scientific">Holotrichia oblita</name>
    <name type="common">Chafer beetle</name>
    <dbReference type="NCBI Taxonomy" id="644536"/>
    <lineage>
        <taxon>Eukaryota</taxon>
        <taxon>Metazoa</taxon>
        <taxon>Ecdysozoa</taxon>
        <taxon>Arthropoda</taxon>
        <taxon>Hexapoda</taxon>
        <taxon>Insecta</taxon>
        <taxon>Pterygota</taxon>
        <taxon>Neoptera</taxon>
        <taxon>Endopterygota</taxon>
        <taxon>Coleoptera</taxon>
        <taxon>Polyphaga</taxon>
        <taxon>Scarabaeiformia</taxon>
        <taxon>Scarabaeidae</taxon>
        <taxon>Melolonthinae</taxon>
        <taxon>Holotrichia</taxon>
    </lineage>
</organism>
<sequence length="246" mass="26589">MFPTGQSIFNNNQNNPGNSLFVKSNFAPNTQTLPFNSQSNTLTTQNSIFVPGSNTFNTNNVFNPQPVVSPFQNQSPTNPPFPNQLPSVSNSILAPTSSQSFSFNKAAASITSSPFVQQPLQTNIFATNTVPQNASPFQQQPIIPNNTASNSPFSTSPQSTTSNIFATQSSIFNTQSGNVDPKMSDFVFNQPTPEMKSVFGGGLEVIDNSAYSKLEDLTESEIKSFESACFEFGKIPEKPPTAQMCT</sequence>
<evidence type="ECO:0000313" key="2">
    <source>
        <dbReference type="Proteomes" id="UP001056778"/>
    </source>
</evidence>
<accession>A0ACB9SPW3</accession>
<reference evidence="1" key="1">
    <citation type="submission" date="2022-04" db="EMBL/GenBank/DDBJ databases">
        <title>Chromosome-scale genome assembly of Holotrichia oblita Faldermann.</title>
        <authorList>
            <person name="Rongchong L."/>
        </authorList>
    </citation>
    <scope>NUCLEOTIDE SEQUENCE</scope>
    <source>
        <strain evidence="1">81SQS9</strain>
    </source>
</reference>
<name>A0ACB9SPW3_HOLOL</name>
<protein>
    <submittedName>
        <fullName evidence="1">Nucleoporin-like protein 2</fullName>
    </submittedName>
</protein>
<dbReference type="Proteomes" id="UP001056778">
    <property type="component" value="Chromosome 8"/>
</dbReference>
<gene>
    <name evidence="1" type="ORF">MML48_8g00002739</name>
</gene>
<keyword evidence="2" id="KW-1185">Reference proteome</keyword>
<proteinExistence type="predicted"/>
<dbReference type="EMBL" id="CM043022">
    <property type="protein sequence ID" value="KAI4456034.1"/>
    <property type="molecule type" value="Genomic_DNA"/>
</dbReference>
<comment type="caution">
    <text evidence="1">The sequence shown here is derived from an EMBL/GenBank/DDBJ whole genome shotgun (WGS) entry which is preliminary data.</text>
</comment>
<evidence type="ECO:0000313" key="1">
    <source>
        <dbReference type="EMBL" id="KAI4456034.1"/>
    </source>
</evidence>